<dbReference type="Proteomes" id="UP001157006">
    <property type="component" value="Chromosome 1S"/>
</dbReference>
<dbReference type="InterPro" id="IPR012337">
    <property type="entry name" value="RNaseH-like_sf"/>
</dbReference>
<evidence type="ECO:0000313" key="2">
    <source>
        <dbReference type="EMBL" id="CAI8595105.1"/>
    </source>
</evidence>
<proteinExistence type="predicted"/>
<dbReference type="InterPro" id="IPR001584">
    <property type="entry name" value="Integrase_cat-core"/>
</dbReference>
<reference evidence="2 3" key="1">
    <citation type="submission" date="2023-01" db="EMBL/GenBank/DDBJ databases">
        <authorList>
            <person name="Kreplak J."/>
        </authorList>
    </citation>
    <scope>NUCLEOTIDE SEQUENCE [LARGE SCALE GENOMIC DNA]</scope>
</reference>
<dbReference type="AlphaFoldDB" id="A0AAV0Z8W9"/>
<dbReference type="EMBL" id="OX451735">
    <property type="protein sequence ID" value="CAI8595105.1"/>
    <property type="molecule type" value="Genomic_DNA"/>
</dbReference>
<evidence type="ECO:0000313" key="3">
    <source>
        <dbReference type="Proteomes" id="UP001157006"/>
    </source>
</evidence>
<dbReference type="GO" id="GO:0015074">
    <property type="term" value="P:DNA integration"/>
    <property type="evidence" value="ECO:0007669"/>
    <property type="project" value="InterPro"/>
</dbReference>
<protein>
    <recommendedName>
        <fullName evidence="1">Integrase catalytic domain-containing protein</fullName>
    </recommendedName>
</protein>
<organism evidence="2 3">
    <name type="scientific">Vicia faba</name>
    <name type="common">Broad bean</name>
    <name type="synonym">Faba vulgaris</name>
    <dbReference type="NCBI Taxonomy" id="3906"/>
    <lineage>
        <taxon>Eukaryota</taxon>
        <taxon>Viridiplantae</taxon>
        <taxon>Streptophyta</taxon>
        <taxon>Embryophyta</taxon>
        <taxon>Tracheophyta</taxon>
        <taxon>Spermatophyta</taxon>
        <taxon>Magnoliopsida</taxon>
        <taxon>eudicotyledons</taxon>
        <taxon>Gunneridae</taxon>
        <taxon>Pentapetalae</taxon>
        <taxon>rosids</taxon>
        <taxon>fabids</taxon>
        <taxon>Fabales</taxon>
        <taxon>Fabaceae</taxon>
        <taxon>Papilionoideae</taxon>
        <taxon>50 kb inversion clade</taxon>
        <taxon>NPAAA clade</taxon>
        <taxon>Hologalegina</taxon>
        <taxon>IRL clade</taxon>
        <taxon>Fabeae</taxon>
        <taxon>Vicia</taxon>
    </lineage>
</organism>
<gene>
    <name evidence="2" type="ORF">VFH_I174960</name>
</gene>
<dbReference type="Gene3D" id="3.30.420.10">
    <property type="entry name" value="Ribonuclease H-like superfamily/Ribonuclease H"/>
    <property type="match status" value="1"/>
</dbReference>
<dbReference type="InterPro" id="IPR036397">
    <property type="entry name" value="RNaseH_sf"/>
</dbReference>
<name>A0AAV0Z8W9_VICFA</name>
<dbReference type="InterPro" id="IPR052160">
    <property type="entry name" value="Gypsy_RT_Integrase-like"/>
</dbReference>
<dbReference type="PANTHER" id="PTHR47266">
    <property type="entry name" value="ENDONUCLEASE-RELATED"/>
    <property type="match status" value="1"/>
</dbReference>
<accession>A0AAV0Z8W9</accession>
<dbReference type="SUPFAM" id="SSF53098">
    <property type="entry name" value="Ribonuclease H-like"/>
    <property type="match status" value="1"/>
</dbReference>
<feature type="domain" description="Integrase catalytic" evidence="1">
    <location>
        <begin position="1"/>
        <end position="66"/>
    </location>
</feature>
<keyword evidence="3" id="KW-1185">Reference proteome</keyword>
<evidence type="ECO:0000259" key="1">
    <source>
        <dbReference type="PROSITE" id="PS50994"/>
    </source>
</evidence>
<dbReference type="GO" id="GO:0003676">
    <property type="term" value="F:nucleic acid binding"/>
    <property type="evidence" value="ECO:0007669"/>
    <property type="project" value="InterPro"/>
</dbReference>
<sequence length="185" mass="21058">MSSSYHPQTYGQTEVTNGTIEQYLRAFVHHKPSLWHRFLPWVEYHYNTSFHSYAGMTPYEVVYGKLPPSIPSYVIGTSELAASDELVSSQEAVLDLLKNNLAKAQQQVLVQWTGLAPEKASWEVWQMMQQVYNLEDKVEFGGVDIGTDADQGSGISKLQPTIINDVRPIRVRKLPSKFKNHIVYK</sequence>
<dbReference type="PROSITE" id="PS50994">
    <property type="entry name" value="INTEGRASE"/>
    <property type="match status" value="1"/>
</dbReference>